<dbReference type="EMBL" id="JACBYQ010000001">
    <property type="protein sequence ID" value="NYE94023.1"/>
    <property type="molecule type" value="Genomic_DNA"/>
</dbReference>
<sequence>MAIENQRSELIQFQEVDEAGEPLSEAEVPAEEGRRIYSPWLIALWALDCLLIPLTVFGLTASFTLQAVTVDPSYQIYSPDEGRVIPLPWIINYASLGAPLLTATPIALAITFAAHFLRQPNIRQPKR</sequence>
<protein>
    <submittedName>
        <fullName evidence="2">Uncharacterized protein</fullName>
    </submittedName>
</protein>
<dbReference type="RefSeq" id="WP_179387844.1">
    <property type="nucleotide sequence ID" value="NZ_JACBYQ010000001.1"/>
</dbReference>
<keyword evidence="1" id="KW-0812">Transmembrane</keyword>
<dbReference type="Proteomes" id="UP000521748">
    <property type="component" value="Unassembled WGS sequence"/>
</dbReference>
<evidence type="ECO:0000313" key="3">
    <source>
        <dbReference type="Proteomes" id="UP000521748"/>
    </source>
</evidence>
<keyword evidence="3" id="KW-1185">Reference proteome</keyword>
<accession>A0A7Y9S3S2</accession>
<reference evidence="2 3" key="1">
    <citation type="submission" date="2020-07" db="EMBL/GenBank/DDBJ databases">
        <title>Sequencing the genomes of 1000 actinobacteria strains.</title>
        <authorList>
            <person name="Klenk H.-P."/>
        </authorList>
    </citation>
    <scope>NUCLEOTIDE SEQUENCE [LARGE SCALE GENOMIC DNA]</scope>
    <source>
        <strain evidence="2 3">DSM 102047</strain>
    </source>
</reference>
<evidence type="ECO:0000313" key="2">
    <source>
        <dbReference type="EMBL" id="NYE94023.1"/>
    </source>
</evidence>
<keyword evidence="1" id="KW-0472">Membrane</keyword>
<keyword evidence="1" id="KW-1133">Transmembrane helix</keyword>
<comment type="caution">
    <text evidence="2">The sequence shown here is derived from an EMBL/GenBank/DDBJ whole genome shotgun (WGS) entry which is preliminary data.</text>
</comment>
<proteinExistence type="predicted"/>
<name>A0A7Y9S3S2_9MICC</name>
<gene>
    <name evidence="2" type="ORF">FHU41_000244</name>
</gene>
<feature type="transmembrane region" description="Helical" evidence="1">
    <location>
        <begin position="89"/>
        <end position="117"/>
    </location>
</feature>
<dbReference type="AlphaFoldDB" id="A0A7Y9S3S2"/>
<evidence type="ECO:0000256" key="1">
    <source>
        <dbReference type="SAM" id="Phobius"/>
    </source>
</evidence>
<feature type="transmembrane region" description="Helical" evidence="1">
    <location>
        <begin position="42"/>
        <end position="69"/>
    </location>
</feature>
<organism evidence="2 3">
    <name type="scientific">Psychromicrobium silvestre</name>
    <dbReference type="NCBI Taxonomy" id="1645614"/>
    <lineage>
        <taxon>Bacteria</taxon>
        <taxon>Bacillati</taxon>
        <taxon>Actinomycetota</taxon>
        <taxon>Actinomycetes</taxon>
        <taxon>Micrococcales</taxon>
        <taxon>Micrococcaceae</taxon>
        <taxon>Psychromicrobium</taxon>
    </lineage>
</organism>